<keyword evidence="1" id="KW-0732">Signal</keyword>
<keyword evidence="3" id="KW-1185">Reference proteome</keyword>
<dbReference type="EMBL" id="JBHSMT010000021">
    <property type="protein sequence ID" value="MFC5474648.1"/>
    <property type="molecule type" value="Genomic_DNA"/>
</dbReference>
<dbReference type="Proteomes" id="UP001596045">
    <property type="component" value="Unassembled WGS sequence"/>
</dbReference>
<organism evidence="2 3">
    <name type="scientific">Paraherbaspirillum soli</name>
    <dbReference type="NCBI Taxonomy" id="631222"/>
    <lineage>
        <taxon>Bacteria</taxon>
        <taxon>Pseudomonadati</taxon>
        <taxon>Pseudomonadota</taxon>
        <taxon>Betaproteobacteria</taxon>
        <taxon>Burkholderiales</taxon>
        <taxon>Oxalobacteraceae</taxon>
        <taxon>Paraherbaspirillum</taxon>
    </lineage>
</organism>
<protein>
    <submittedName>
        <fullName evidence="2">Uncharacterized protein</fullName>
    </submittedName>
</protein>
<name>A0ABW0M9T0_9BURK</name>
<sequence length="134" mass="15270">MENMLAQSRLNNSVKLLLVSIALFSIPCFSQSAYQGIDDDHTTATKHGLYEIREEARKFVAQENTKNHTNWETLDPNLKIVVPKCVVPLKTKWVPEDRGLSNKSVWVLCAQTLNKNYKKWDVYVPVAAPRVKGK</sequence>
<evidence type="ECO:0000256" key="1">
    <source>
        <dbReference type="SAM" id="SignalP"/>
    </source>
</evidence>
<evidence type="ECO:0000313" key="2">
    <source>
        <dbReference type="EMBL" id="MFC5474648.1"/>
    </source>
</evidence>
<accession>A0ABW0M9T0</accession>
<feature type="signal peptide" evidence="1">
    <location>
        <begin position="1"/>
        <end position="30"/>
    </location>
</feature>
<reference evidence="3" key="1">
    <citation type="journal article" date="2019" name="Int. J. Syst. Evol. Microbiol.">
        <title>The Global Catalogue of Microorganisms (GCM) 10K type strain sequencing project: providing services to taxonomists for standard genome sequencing and annotation.</title>
        <authorList>
            <consortium name="The Broad Institute Genomics Platform"/>
            <consortium name="The Broad Institute Genome Sequencing Center for Infectious Disease"/>
            <person name="Wu L."/>
            <person name="Ma J."/>
        </authorList>
    </citation>
    <scope>NUCLEOTIDE SEQUENCE [LARGE SCALE GENOMIC DNA]</scope>
    <source>
        <strain evidence="3">JCM 17066</strain>
    </source>
</reference>
<comment type="caution">
    <text evidence="2">The sequence shown here is derived from an EMBL/GenBank/DDBJ whole genome shotgun (WGS) entry which is preliminary data.</text>
</comment>
<feature type="chain" id="PRO_5045181308" evidence="1">
    <location>
        <begin position="31"/>
        <end position="134"/>
    </location>
</feature>
<evidence type="ECO:0000313" key="3">
    <source>
        <dbReference type="Proteomes" id="UP001596045"/>
    </source>
</evidence>
<proteinExistence type="predicted"/>
<dbReference type="RefSeq" id="WP_378997758.1">
    <property type="nucleotide sequence ID" value="NZ_JBHSMT010000021.1"/>
</dbReference>
<gene>
    <name evidence="2" type="ORF">ACFPM8_11855</name>
</gene>